<dbReference type="RefSeq" id="WP_110751508.1">
    <property type="nucleotide sequence ID" value="NZ_QJTF01000009.1"/>
</dbReference>
<sequence length="189" mass="20566">MKFITFVLFASFAHASSAYAEEVKVHASIGADQMRVKAAASEVTWSSNLEDMQIGDDRLQKSGTFLLRCGDDGRQYAMVSIPAENDVWPTQSEELRIKADVAAFGSDLEIPGASLLSTKVGSERILYVDLGNQVSEIVRHWNTGMSVRVSVRPNNGLSDLSFIVAAPASNTDTREKIAKTVALCQLLAR</sequence>
<dbReference type="EMBL" id="QJTF01000009">
    <property type="protein sequence ID" value="PYE88056.1"/>
    <property type="molecule type" value="Genomic_DNA"/>
</dbReference>
<reference evidence="2 3" key="1">
    <citation type="submission" date="2018-06" db="EMBL/GenBank/DDBJ databases">
        <title>Genomic Encyclopedia of Type Strains, Phase III (KMG-III): the genomes of soil and plant-associated and newly described type strains.</title>
        <authorList>
            <person name="Whitman W."/>
        </authorList>
    </citation>
    <scope>NUCLEOTIDE SEQUENCE [LARGE SCALE GENOMIC DNA]</scope>
    <source>
        <strain evidence="2 3">ORS 1419</strain>
    </source>
</reference>
<gene>
    <name evidence="2" type="ORF">C7477_109100</name>
</gene>
<dbReference type="OrthoDB" id="9916078at2"/>
<organism evidence="2 3">
    <name type="scientific">Phyllobacterium leguminum</name>
    <dbReference type="NCBI Taxonomy" id="314237"/>
    <lineage>
        <taxon>Bacteria</taxon>
        <taxon>Pseudomonadati</taxon>
        <taxon>Pseudomonadota</taxon>
        <taxon>Alphaproteobacteria</taxon>
        <taxon>Hyphomicrobiales</taxon>
        <taxon>Phyllobacteriaceae</taxon>
        <taxon>Phyllobacterium</taxon>
    </lineage>
</organism>
<feature type="signal peptide" evidence="1">
    <location>
        <begin position="1"/>
        <end position="20"/>
    </location>
</feature>
<dbReference type="Proteomes" id="UP000247454">
    <property type="component" value="Unassembled WGS sequence"/>
</dbReference>
<accession>A0A318T5F6</accession>
<comment type="caution">
    <text evidence="2">The sequence shown here is derived from an EMBL/GenBank/DDBJ whole genome shotgun (WGS) entry which is preliminary data.</text>
</comment>
<keyword evidence="3" id="KW-1185">Reference proteome</keyword>
<evidence type="ECO:0000313" key="3">
    <source>
        <dbReference type="Proteomes" id="UP000247454"/>
    </source>
</evidence>
<feature type="chain" id="PRO_5016433249" evidence="1">
    <location>
        <begin position="21"/>
        <end position="189"/>
    </location>
</feature>
<proteinExistence type="predicted"/>
<evidence type="ECO:0000313" key="2">
    <source>
        <dbReference type="EMBL" id="PYE88056.1"/>
    </source>
</evidence>
<dbReference type="AlphaFoldDB" id="A0A318T5F6"/>
<protein>
    <submittedName>
        <fullName evidence="2">Uncharacterized protein</fullName>
    </submittedName>
</protein>
<evidence type="ECO:0000256" key="1">
    <source>
        <dbReference type="SAM" id="SignalP"/>
    </source>
</evidence>
<name>A0A318T5F6_9HYPH</name>
<keyword evidence="1" id="KW-0732">Signal</keyword>